<keyword evidence="1" id="KW-0378">Hydrolase</keyword>
<evidence type="ECO:0000256" key="2">
    <source>
        <dbReference type="ARBA" id="ARBA00038115"/>
    </source>
</evidence>
<dbReference type="Gene3D" id="3.40.50.1820">
    <property type="entry name" value="alpha/beta hydrolase"/>
    <property type="match status" value="1"/>
</dbReference>
<sequence length="195" mass="21480">MPACVLVLPGGEVRSERAFKPWRLASLRMMFVARALRRRLGRQVEVRQVRYRVCGWNSPRLDPVQDAKKVLDDVQGRFQPERIALVGHSMGGRVAAHLAAGGGVGAVVALAPWWAGQDGDLIPASTRLLVVHGTADTTTDPADSQAQTKRACRRGLDAQWVALDGVGHHMVRRWRDWHLLTTKFVAEHLAATAKS</sequence>
<dbReference type="OrthoDB" id="3366509at2"/>
<dbReference type="Pfam" id="PF12697">
    <property type="entry name" value="Abhydrolase_6"/>
    <property type="match status" value="1"/>
</dbReference>
<dbReference type="Proteomes" id="UP000093592">
    <property type="component" value="Unassembled WGS sequence"/>
</dbReference>
<accession>A0A1A2ZNS5</accession>
<evidence type="ECO:0000313" key="5">
    <source>
        <dbReference type="Proteomes" id="UP000093592"/>
    </source>
</evidence>
<dbReference type="AlphaFoldDB" id="A0A1A2ZNS5"/>
<protein>
    <recommendedName>
        <fullName evidence="3">AB hydrolase-1 domain-containing protein</fullName>
    </recommendedName>
</protein>
<gene>
    <name evidence="4" type="ORF">A5707_12520</name>
</gene>
<dbReference type="SUPFAM" id="SSF53474">
    <property type="entry name" value="alpha/beta-Hydrolases"/>
    <property type="match status" value="1"/>
</dbReference>
<dbReference type="GO" id="GO:0052689">
    <property type="term" value="F:carboxylic ester hydrolase activity"/>
    <property type="evidence" value="ECO:0007669"/>
    <property type="project" value="UniProtKB-ARBA"/>
</dbReference>
<evidence type="ECO:0000259" key="3">
    <source>
        <dbReference type="Pfam" id="PF12697"/>
    </source>
</evidence>
<name>A0A1A2ZNS5_9MYCO</name>
<evidence type="ECO:0000313" key="4">
    <source>
        <dbReference type="EMBL" id="OBI52239.1"/>
    </source>
</evidence>
<comment type="similarity">
    <text evidence="2">Belongs to the AB hydrolase superfamily. FUS2 hydrolase family.</text>
</comment>
<proteinExistence type="inferred from homology"/>
<organism evidence="4 5">
    <name type="scientific">Mycobacterium kyorinense</name>
    <dbReference type="NCBI Taxonomy" id="487514"/>
    <lineage>
        <taxon>Bacteria</taxon>
        <taxon>Bacillati</taxon>
        <taxon>Actinomycetota</taxon>
        <taxon>Actinomycetes</taxon>
        <taxon>Mycobacteriales</taxon>
        <taxon>Mycobacteriaceae</taxon>
        <taxon>Mycobacterium</taxon>
    </lineage>
</organism>
<dbReference type="PANTHER" id="PTHR22946:SF9">
    <property type="entry name" value="POLYKETIDE TRANSFERASE AF380"/>
    <property type="match status" value="1"/>
</dbReference>
<dbReference type="InterPro" id="IPR000073">
    <property type="entry name" value="AB_hydrolase_1"/>
</dbReference>
<dbReference type="EMBL" id="LZKJ01000027">
    <property type="protein sequence ID" value="OBI52239.1"/>
    <property type="molecule type" value="Genomic_DNA"/>
</dbReference>
<feature type="domain" description="AB hydrolase-1" evidence="3">
    <location>
        <begin position="30"/>
        <end position="117"/>
    </location>
</feature>
<reference evidence="5" key="1">
    <citation type="submission" date="2016-06" db="EMBL/GenBank/DDBJ databases">
        <authorList>
            <person name="Sutton G."/>
            <person name="Brinkac L."/>
            <person name="Sanka R."/>
            <person name="Adams M."/>
            <person name="Lau E."/>
            <person name="Sam S."/>
            <person name="Sreng N."/>
            <person name="Him V."/>
            <person name="Kerleguer A."/>
            <person name="Cheng S."/>
        </authorList>
    </citation>
    <scope>NUCLEOTIDE SEQUENCE [LARGE SCALE GENOMIC DNA]</scope>
    <source>
        <strain evidence="5">E861</strain>
    </source>
</reference>
<dbReference type="InterPro" id="IPR029058">
    <property type="entry name" value="AB_hydrolase_fold"/>
</dbReference>
<dbReference type="InterPro" id="IPR050261">
    <property type="entry name" value="FrsA_esterase"/>
</dbReference>
<comment type="caution">
    <text evidence="4">The sequence shown here is derived from an EMBL/GenBank/DDBJ whole genome shotgun (WGS) entry which is preliminary data.</text>
</comment>
<evidence type="ECO:0000256" key="1">
    <source>
        <dbReference type="ARBA" id="ARBA00022801"/>
    </source>
</evidence>
<dbReference type="PANTHER" id="PTHR22946">
    <property type="entry name" value="DIENELACTONE HYDROLASE DOMAIN-CONTAINING PROTEIN-RELATED"/>
    <property type="match status" value="1"/>
</dbReference>